<evidence type="ECO:0000256" key="1">
    <source>
        <dbReference type="SAM" id="MobiDB-lite"/>
    </source>
</evidence>
<organism evidence="2 3">
    <name type="scientific">Achromobacter seleniivolatilans</name>
    <dbReference type="NCBI Taxonomy" id="3047478"/>
    <lineage>
        <taxon>Bacteria</taxon>
        <taxon>Pseudomonadati</taxon>
        <taxon>Pseudomonadota</taxon>
        <taxon>Betaproteobacteria</taxon>
        <taxon>Burkholderiales</taxon>
        <taxon>Alcaligenaceae</taxon>
        <taxon>Achromobacter</taxon>
    </lineage>
</organism>
<feature type="region of interest" description="Disordered" evidence="1">
    <location>
        <begin position="165"/>
        <end position="205"/>
    </location>
</feature>
<name>A0ABY9M1C2_9BURK</name>
<dbReference type="RefSeq" id="WP_306942111.1">
    <property type="nucleotide sequence ID" value="NZ_CP132976.1"/>
</dbReference>
<accession>A0ABY9M1C2</accession>
<protein>
    <submittedName>
        <fullName evidence="2">Uncharacterized protein</fullName>
    </submittedName>
</protein>
<evidence type="ECO:0000313" key="3">
    <source>
        <dbReference type="Proteomes" id="UP001234798"/>
    </source>
</evidence>
<evidence type="ECO:0000313" key="2">
    <source>
        <dbReference type="EMBL" id="WMD19667.1"/>
    </source>
</evidence>
<keyword evidence="3" id="KW-1185">Reference proteome</keyword>
<reference evidence="2 3" key="1">
    <citation type="submission" date="2023-08" db="EMBL/GenBank/DDBJ databases">
        <title>Achromobacter seleniivolatilans sp. nov., isolated from seleniferous soil.</title>
        <authorList>
            <person name="Zhang S."/>
            <person name="Li K."/>
            <person name="Peng J."/>
            <person name="Zhao Q."/>
            <person name="Wang H."/>
            <person name="Guo Y."/>
        </authorList>
    </citation>
    <scope>NUCLEOTIDE SEQUENCE [LARGE SCALE GENOMIC DNA]</scope>
    <source>
        <strain evidence="2 3">R39</strain>
    </source>
</reference>
<dbReference type="EMBL" id="CP132976">
    <property type="protein sequence ID" value="WMD19667.1"/>
    <property type="molecule type" value="Genomic_DNA"/>
</dbReference>
<sequence length="205" mass="21162">MDLLIPPPKRAARTVSAIAGVVAAIALSGCAGNAPDLRVSPESLDFDYSVSTEGEVGVVRAFGDQGKTIVVLDQPLPAKLLTVPVDLSGGARDSADVQGNYIFVAGRPDRFSVLLPAGRVDIVRTSAPPLTQQAAVGGRSAGPQEDSEDLADDLNEIESNLDWGAIEGQRDGSSAPTFYGGSVPTRPGGQSDVRQGPLPTSVENL</sequence>
<gene>
    <name evidence="2" type="ORF">RAS12_24080</name>
</gene>
<dbReference type="Proteomes" id="UP001234798">
    <property type="component" value="Chromosome"/>
</dbReference>
<proteinExistence type="predicted"/>